<organism evidence="6 7">
    <name type="scientific">Candidatus Propionivibrio dominans</name>
    <dbReference type="NCBI Taxonomy" id="2954373"/>
    <lineage>
        <taxon>Bacteria</taxon>
        <taxon>Pseudomonadati</taxon>
        <taxon>Pseudomonadota</taxon>
        <taxon>Betaproteobacteria</taxon>
        <taxon>Rhodocyclales</taxon>
        <taxon>Rhodocyclaceae</taxon>
        <taxon>Propionivibrio</taxon>
    </lineage>
</organism>
<evidence type="ECO:0000256" key="4">
    <source>
        <dbReference type="SAM" id="MobiDB-lite"/>
    </source>
</evidence>
<evidence type="ECO:0000313" key="6">
    <source>
        <dbReference type="EMBL" id="MBK7423633.1"/>
    </source>
</evidence>
<sequence length="139" mass="16183">MNTLTPPTNPGQNARELLKTLQESFPVFRECSPLVIGIDKQLLERLPDIDRKTLRIALGMHTHSLRYLKTMEKATHRLDLDGSAGAEVMAAHRTHATEVLRERFRKDAERRQAQREAEAQERQRSEKLRQLVEKFDKNR</sequence>
<dbReference type="PANTHER" id="PTHR38106:SF1">
    <property type="entry name" value="RNA CHAPERONE PROQ"/>
    <property type="match status" value="1"/>
</dbReference>
<evidence type="ECO:0000256" key="2">
    <source>
        <dbReference type="ARBA" id="ARBA00022884"/>
    </source>
</evidence>
<dbReference type="InterPro" id="IPR036442">
    <property type="entry name" value="ProQ/FinO_sf"/>
</dbReference>
<evidence type="ECO:0000313" key="7">
    <source>
        <dbReference type="Proteomes" id="UP000886602"/>
    </source>
</evidence>
<dbReference type="InterPro" id="IPR023529">
    <property type="entry name" value="ProQ"/>
</dbReference>
<dbReference type="Pfam" id="PF04352">
    <property type="entry name" value="ProQ"/>
    <property type="match status" value="1"/>
</dbReference>
<dbReference type="Gene3D" id="1.10.1710.10">
    <property type="entry name" value="ProQ/FinO domain"/>
    <property type="match status" value="1"/>
</dbReference>
<dbReference type="Proteomes" id="UP000886602">
    <property type="component" value="Unassembled WGS sequence"/>
</dbReference>
<evidence type="ECO:0000256" key="1">
    <source>
        <dbReference type="ARBA" id="ARBA00022490"/>
    </source>
</evidence>
<evidence type="ECO:0000259" key="5">
    <source>
        <dbReference type="SMART" id="SM00945"/>
    </source>
</evidence>
<dbReference type="SUPFAM" id="SSF48657">
    <property type="entry name" value="FinO-like"/>
    <property type="match status" value="1"/>
</dbReference>
<name>A0A9D7I8Z7_9RHOO</name>
<feature type="region of interest" description="Disordered" evidence="4">
    <location>
        <begin position="107"/>
        <end position="139"/>
    </location>
</feature>
<dbReference type="EMBL" id="JADJNC010000016">
    <property type="protein sequence ID" value="MBK7423633.1"/>
    <property type="molecule type" value="Genomic_DNA"/>
</dbReference>
<dbReference type="PANTHER" id="PTHR38106">
    <property type="entry name" value="RNA CHAPERONE PROQ"/>
    <property type="match status" value="1"/>
</dbReference>
<dbReference type="AlphaFoldDB" id="A0A9D7I8Z7"/>
<proteinExistence type="predicted"/>
<keyword evidence="2" id="KW-0694">RNA-binding</keyword>
<dbReference type="GO" id="GO:0005829">
    <property type="term" value="C:cytosol"/>
    <property type="evidence" value="ECO:0007669"/>
    <property type="project" value="TreeGrafter"/>
</dbReference>
<dbReference type="SMART" id="SM00945">
    <property type="entry name" value="ProQ"/>
    <property type="match status" value="1"/>
</dbReference>
<keyword evidence="1" id="KW-0963">Cytoplasm</keyword>
<dbReference type="GO" id="GO:0034057">
    <property type="term" value="F:RNA strand-exchange activity"/>
    <property type="evidence" value="ECO:0007669"/>
    <property type="project" value="InterPro"/>
</dbReference>
<evidence type="ECO:0000256" key="3">
    <source>
        <dbReference type="ARBA" id="ARBA00023186"/>
    </source>
</evidence>
<protein>
    <submittedName>
        <fullName evidence="6">ProQ/FinO family protein</fullName>
    </submittedName>
</protein>
<comment type="caution">
    <text evidence="6">The sequence shown here is derived from an EMBL/GenBank/DDBJ whole genome shotgun (WGS) entry which is preliminary data.</text>
</comment>
<keyword evidence="3" id="KW-0143">Chaperone</keyword>
<feature type="domain" description="ProQ/FinO" evidence="5">
    <location>
        <begin position="9"/>
        <end position="116"/>
    </location>
</feature>
<reference evidence="6" key="1">
    <citation type="submission" date="2020-10" db="EMBL/GenBank/DDBJ databases">
        <title>Connecting structure to function with the recovery of over 1000 high-quality activated sludge metagenome-assembled genomes encoding full-length rRNA genes using long-read sequencing.</title>
        <authorList>
            <person name="Singleton C.M."/>
            <person name="Petriglieri F."/>
            <person name="Kristensen J.M."/>
            <person name="Kirkegaard R.H."/>
            <person name="Michaelsen T.Y."/>
            <person name="Andersen M.H."/>
            <person name="Karst S.M."/>
            <person name="Dueholm M.S."/>
            <person name="Nielsen P.H."/>
            <person name="Albertsen M."/>
        </authorList>
    </citation>
    <scope>NUCLEOTIDE SEQUENCE</scope>
    <source>
        <strain evidence="6">EsbW_18-Q3-R4-48_MAXAC.044</strain>
    </source>
</reference>
<dbReference type="InterPro" id="IPR016103">
    <property type="entry name" value="ProQ/FinO"/>
</dbReference>
<gene>
    <name evidence="6" type="ORF">IPJ48_11320</name>
</gene>
<dbReference type="GO" id="GO:0033592">
    <property type="term" value="F:RNA strand annealing activity"/>
    <property type="evidence" value="ECO:0007669"/>
    <property type="project" value="InterPro"/>
</dbReference>
<dbReference type="GO" id="GO:0010608">
    <property type="term" value="P:post-transcriptional regulation of gene expression"/>
    <property type="evidence" value="ECO:0007669"/>
    <property type="project" value="InterPro"/>
</dbReference>
<accession>A0A9D7I8Z7</accession>